<reference evidence="1" key="2">
    <citation type="submission" date="2021-04" db="EMBL/GenBank/DDBJ databases">
        <authorList>
            <person name="Gilroy R."/>
        </authorList>
    </citation>
    <scope>NUCLEOTIDE SEQUENCE</scope>
    <source>
        <strain evidence="1">Gambia16-930</strain>
    </source>
</reference>
<sequence length="118" mass="13542">MEEITDLQKNCERLSDGICGYCKPLMLEKEGRKERTRLLSCEGDLLMCVQYALEADTLQSCTDKLRLALEEAEIIRFTLGQTKHKNSDVLNLMELCSRIEKQLGNMIAEAERKTEVKK</sequence>
<dbReference type="EMBL" id="DXGG01000031">
    <property type="protein sequence ID" value="HIW86816.1"/>
    <property type="molecule type" value="Genomic_DNA"/>
</dbReference>
<proteinExistence type="predicted"/>
<evidence type="ECO:0000313" key="1">
    <source>
        <dbReference type="EMBL" id="HIW86816.1"/>
    </source>
</evidence>
<dbReference type="AlphaFoldDB" id="A0A9D1RHS8"/>
<gene>
    <name evidence="1" type="ORF">IAC47_00870</name>
</gene>
<accession>A0A9D1RHS8</accession>
<organism evidence="1 2">
    <name type="scientific">Candidatus Onthomorpha intestinigallinarum</name>
    <dbReference type="NCBI Taxonomy" id="2840880"/>
    <lineage>
        <taxon>Bacteria</taxon>
        <taxon>Pseudomonadati</taxon>
        <taxon>Bacteroidota</taxon>
        <taxon>Bacteroidia</taxon>
        <taxon>Bacteroidales</taxon>
        <taxon>Candidatus Onthomorpha</taxon>
    </lineage>
</organism>
<name>A0A9D1RHS8_9BACT</name>
<evidence type="ECO:0000313" key="2">
    <source>
        <dbReference type="Proteomes" id="UP000824267"/>
    </source>
</evidence>
<comment type="caution">
    <text evidence="1">The sequence shown here is derived from an EMBL/GenBank/DDBJ whole genome shotgun (WGS) entry which is preliminary data.</text>
</comment>
<reference evidence="1" key="1">
    <citation type="journal article" date="2021" name="PeerJ">
        <title>Extensive microbial diversity within the chicken gut microbiome revealed by metagenomics and culture.</title>
        <authorList>
            <person name="Gilroy R."/>
            <person name="Ravi A."/>
            <person name="Getino M."/>
            <person name="Pursley I."/>
            <person name="Horton D.L."/>
            <person name="Alikhan N.F."/>
            <person name="Baker D."/>
            <person name="Gharbi K."/>
            <person name="Hall N."/>
            <person name="Watson M."/>
            <person name="Adriaenssens E.M."/>
            <person name="Foster-Nyarko E."/>
            <person name="Jarju S."/>
            <person name="Secka A."/>
            <person name="Antonio M."/>
            <person name="Oren A."/>
            <person name="Chaudhuri R.R."/>
            <person name="La Ragione R."/>
            <person name="Hildebrand F."/>
            <person name="Pallen M.J."/>
        </authorList>
    </citation>
    <scope>NUCLEOTIDE SEQUENCE</scope>
    <source>
        <strain evidence="1">Gambia16-930</strain>
    </source>
</reference>
<dbReference type="Proteomes" id="UP000824267">
    <property type="component" value="Unassembled WGS sequence"/>
</dbReference>
<protein>
    <submittedName>
        <fullName evidence="1">Uncharacterized protein</fullName>
    </submittedName>
</protein>